<dbReference type="RefSeq" id="WP_113930048.1">
    <property type="nucleotide sequence ID" value="NZ_VTEG01000003.1"/>
</dbReference>
<organism evidence="2 3">
    <name type="scientific">Rossellomorea vietnamensis</name>
    <dbReference type="NCBI Taxonomy" id="218284"/>
    <lineage>
        <taxon>Bacteria</taxon>
        <taxon>Bacillati</taxon>
        <taxon>Bacillota</taxon>
        <taxon>Bacilli</taxon>
        <taxon>Bacillales</taxon>
        <taxon>Bacillaceae</taxon>
        <taxon>Rossellomorea</taxon>
    </lineage>
</organism>
<dbReference type="AlphaFoldDB" id="A0A5D4MF58"/>
<accession>A0A5D4MF58</accession>
<sequence length="87" mass="10038">MLDHIFEEVIAISDKRDRTNVQKANQQLNDRFYQEENSNTAESKTEKANKEIHERLESGESSKGVDPDRYLANNENSLVTEGVKKKK</sequence>
<proteinExistence type="predicted"/>
<evidence type="ECO:0000256" key="1">
    <source>
        <dbReference type="SAM" id="MobiDB-lite"/>
    </source>
</evidence>
<comment type="caution">
    <text evidence="2">The sequence shown here is derived from an EMBL/GenBank/DDBJ whole genome shotgun (WGS) entry which is preliminary data.</text>
</comment>
<protein>
    <submittedName>
        <fullName evidence="2">Uncharacterized protein</fullName>
    </submittedName>
</protein>
<dbReference type="EMBL" id="VTEG01000003">
    <property type="protein sequence ID" value="TYS00292.1"/>
    <property type="molecule type" value="Genomic_DNA"/>
</dbReference>
<evidence type="ECO:0000313" key="3">
    <source>
        <dbReference type="Proteomes" id="UP000325182"/>
    </source>
</evidence>
<dbReference type="Proteomes" id="UP000325182">
    <property type="component" value="Unassembled WGS sequence"/>
</dbReference>
<reference evidence="2 3" key="1">
    <citation type="submission" date="2019-08" db="EMBL/GenBank/DDBJ databases">
        <title>Bacillus genomes from the desert of Cuatro Cienegas, Coahuila.</title>
        <authorList>
            <person name="Olmedo-Alvarez G."/>
        </authorList>
    </citation>
    <scope>NUCLEOTIDE SEQUENCE [LARGE SCALE GENOMIC DNA]</scope>
    <source>
        <strain evidence="2 3">CH128b_4D</strain>
    </source>
</reference>
<name>A0A5D4MF58_9BACI</name>
<evidence type="ECO:0000313" key="2">
    <source>
        <dbReference type="EMBL" id="TYS00292.1"/>
    </source>
</evidence>
<feature type="compositionally biased region" description="Basic and acidic residues" evidence="1">
    <location>
        <begin position="43"/>
        <end position="69"/>
    </location>
</feature>
<gene>
    <name evidence="2" type="ORF">FZC84_07035</name>
</gene>
<feature type="region of interest" description="Disordered" evidence="1">
    <location>
        <begin position="29"/>
        <end position="87"/>
    </location>
</feature>
<feature type="compositionally biased region" description="Polar residues" evidence="1">
    <location>
        <begin position="29"/>
        <end position="42"/>
    </location>
</feature>